<proteinExistence type="predicted"/>
<feature type="non-terminal residue" evidence="1">
    <location>
        <position position="1"/>
    </location>
</feature>
<dbReference type="VEuPathDB" id="FungiDB:JI435_419750"/>
<organism evidence="1 2">
    <name type="scientific">Phaeosphaeria nodorum (strain SN15 / ATCC MYA-4574 / FGSC 10173)</name>
    <name type="common">Glume blotch fungus</name>
    <name type="synonym">Parastagonospora nodorum</name>
    <dbReference type="NCBI Taxonomy" id="321614"/>
    <lineage>
        <taxon>Eukaryota</taxon>
        <taxon>Fungi</taxon>
        <taxon>Dikarya</taxon>
        <taxon>Ascomycota</taxon>
        <taxon>Pezizomycotina</taxon>
        <taxon>Dothideomycetes</taxon>
        <taxon>Pleosporomycetidae</taxon>
        <taxon>Pleosporales</taxon>
        <taxon>Pleosporineae</taxon>
        <taxon>Phaeosphaeriaceae</taxon>
        <taxon>Parastagonospora</taxon>
    </lineage>
</organism>
<sequence length="90" mass="10435">KVKPRMSKCTADVSFLQLLKHRRRFPLQTFSTALGIGADRKPWKHHLNYIQYAVTTGISRMCDSQMGTCCDVRVALRFPLVLLQKGWYLH</sequence>
<protein>
    <submittedName>
        <fullName evidence="1">Uncharacterized protein</fullName>
    </submittedName>
</protein>
<keyword evidence="2" id="KW-1185">Reference proteome</keyword>
<evidence type="ECO:0000313" key="1">
    <source>
        <dbReference type="EMBL" id="QRD03544.1"/>
    </source>
</evidence>
<dbReference type="Proteomes" id="UP000663193">
    <property type="component" value="Chromosome 15"/>
</dbReference>
<dbReference type="AlphaFoldDB" id="A0A7U2I6I6"/>
<reference evidence="2" key="1">
    <citation type="journal article" date="2021" name="BMC Genomics">
        <title>Chromosome-level genome assembly and manually-curated proteome of model necrotroph Parastagonospora nodorum Sn15 reveals a genome-wide trove of candidate effector homologs, and redundancy of virulence-related functions within an accessory chromosome.</title>
        <authorList>
            <person name="Bertazzoni S."/>
            <person name="Jones D.A.B."/>
            <person name="Phan H.T."/>
            <person name="Tan K.-C."/>
            <person name="Hane J.K."/>
        </authorList>
    </citation>
    <scope>NUCLEOTIDE SEQUENCE [LARGE SCALE GENOMIC DNA]</scope>
    <source>
        <strain evidence="2">SN15 / ATCC MYA-4574 / FGSC 10173)</strain>
    </source>
</reference>
<dbReference type="EMBL" id="CP069037">
    <property type="protein sequence ID" value="QRD03544.1"/>
    <property type="molecule type" value="Genomic_DNA"/>
</dbReference>
<accession>A0A7U2I6I6</accession>
<evidence type="ECO:0000313" key="2">
    <source>
        <dbReference type="Proteomes" id="UP000663193"/>
    </source>
</evidence>
<name>A0A7U2I6I6_PHANO</name>
<gene>
    <name evidence="1" type="ORF">JI435_419750</name>
</gene>